<sequence length="283" mass="30066">MAGHQRVPSDCVWLPSLPPSPGVDSLPRSSSLSALSSHTLPSFHLTVVPLQDVDSFFANPSPFNSNAFPSLPSARTSPLLAFPLGLRPDATVANVVNPPNCPIIDFEALSHLSATAALGVKVDTLRDAHPAMASLSPMPNRTRCHDATVNACLPLGPHFDEVTFALVADSPSRQDASLMVDVLSLLDSNFPRLKFGEAYGSSFVSPLSIQDQPNSKGKKPISSQQGKKKNDTTVLSSNPFEALQSDDGSASPKDNSANSQVGDHMVSEAEQRAPCQCFLVLKK</sequence>
<evidence type="ECO:0000313" key="2">
    <source>
        <dbReference type="EMBL" id="GMH11640.1"/>
    </source>
</evidence>
<evidence type="ECO:0000256" key="1">
    <source>
        <dbReference type="SAM" id="MobiDB-lite"/>
    </source>
</evidence>
<proteinExistence type="predicted"/>
<feature type="compositionally biased region" description="Polar residues" evidence="1">
    <location>
        <begin position="246"/>
        <end position="261"/>
    </location>
</feature>
<accession>A0AAD3XPG0</accession>
<organism evidence="2 3">
    <name type="scientific">Nepenthes gracilis</name>
    <name type="common">Slender pitcher plant</name>
    <dbReference type="NCBI Taxonomy" id="150966"/>
    <lineage>
        <taxon>Eukaryota</taxon>
        <taxon>Viridiplantae</taxon>
        <taxon>Streptophyta</taxon>
        <taxon>Embryophyta</taxon>
        <taxon>Tracheophyta</taxon>
        <taxon>Spermatophyta</taxon>
        <taxon>Magnoliopsida</taxon>
        <taxon>eudicotyledons</taxon>
        <taxon>Gunneridae</taxon>
        <taxon>Pentapetalae</taxon>
        <taxon>Caryophyllales</taxon>
        <taxon>Nepenthaceae</taxon>
        <taxon>Nepenthes</taxon>
    </lineage>
</organism>
<dbReference type="Proteomes" id="UP001279734">
    <property type="component" value="Unassembled WGS sequence"/>
</dbReference>
<dbReference type="EMBL" id="BSYO01000011">
    <property type="protein sequence ID" value="GMH11640.1"/>
    <property type="molecule type" value="Genomic_DNA"/>
</dbReference>
<name>A0AAD3XPG0_NEPGR</name>
<protein>
    <submittedName>
        <fullName evidence="2">Uncharacterized protein</fullName>
    </submittedName>
</protein>
<keyword evidence="3" id="KW-1185">Reference proteome</keyword>
<feature type="region of interest" description="Disordered" evidence="1">
    <location>
        <begin position="206"/>
        <end position="266"/>
    </location>
</feature>
<gene>
    <name evidence="2" type="ORF">Nepgr_013481</name>
</gene>
<dbReference type="AlphaFoldDB" id="A0AAD3XPG0"/>
<evidence type="ECO:0000313" key="3">
    <source>
        <dbReference type="Proteomes" id="UP001279734"/>
    </source>
</evidence>
<reference evidence="2" key="1">
    <citation type="submission" date="2023-05" db="EMBL/GenBank/DDBJ databases">
        <title>Nepenthes gracilis genome sequencing.</title>
        <authorList>
            <person name="Fukushima K."/>
        </authorList>
    </citation>
    <scope>NUCLEOTIDE SEQUENCE</scope>
    <source>
        <strain evidence="2">SING2019-196</strain>
    </source>
</reference>
<comment type="caution">
    <text evidence="2">The sequence shown here is derived from an EMBL/GenBank/DDBJ whole genome shotgun (WGS) entry which is preliminary data.</text>
</comment>
<feature type="compositionally biased region" description="Polar residues" evidence="1">
    <location>
        <begin position="206"/>
        <end position="225"/>
    </location>
</feature>